<gene>
    <name evidence="2" type="ORF">CMC5_060460</name>
</gene>
<protein>
    <submittedName>
        <fullName evidence="2">Uncharacterized protein</fullName>
    </submittedName>
</protein>
<keyword evidence="1" id="KW-0812">Transmembrane</keyword>
<accession>A0A0K1ELR3</accession>
<proteinExistence type="predicted"/>
<dbReference type="KEGG" id="ccro:CMC5_060460"/>
<evidence type="ECO:0000256" key="1">
    <source>
        <dbReference type="SAM" id="Phobius"/>
    </source>
</evidence>
<keyword evidence="1" id="KW-0472">Membrane</keyword>
<feature type="transmembrane region" description="Helical" evidence="1">
    <location>
        <begin position="42"/>
        <end position="60"/>
    </location>
</feature>
<feature type="transmembrane region" description="Helical" evidence="1">
    <location>
        <begin position="15"/>
        <end position="35"/>
    </location>
</feature>
<reference evidence="2 3" key="1">
    <citation type="submission" date="2015-07" db="EMBL/GenBank/DDBJ databases">
        <title>Genome analysis of myxobacterium Chondromyces crocatus Cm c5 reveals a high potential for natural compound synthesis and the genetic basis for the loss of fruiting body formation.</title>
        <authorList>
            <person name="Zaburannyi N."/>
            <person name="Bunk B."/>
            <person name="Maier J."/>
            <person name="Overmann J."/>
            <person name="Mueller R."/>
        </authorList>
    </citation>
    <scope>NUCLEOTIDE SEQUENCE [LARGE SCALE GENOMIC DNA]</scope>
    <source>
        <strain evidence="2 3">Cm c5</strain>
    </source>
</reference>
<keyword evidence="1" id="KW-1133">Transmembrane helix</keyword>
<evidence type="ECO:0000313" key="3">
    <source>
        <dbReference type="Proteomes" id="UP000067626"/>
    </source>
</evidence>
<name>A0A0K1ELR3_CHOCO</name>
<dbReference type="Proteomes" id="UP000067626">
    <property type="component" value="Chromosome"/>
</dbReference>
<organism evidence="2 3">
    <name type="scientific">Chondromyces crocatus</name>
    <dbReference type="NCBI Taxonomy" id="52"/>
    <lineage>
        <taxon>Bacteria</taxon>
        <taxon>Pseudomonadati</taxon>
        <taxon>Myxococcota</taxon>
        <taxon>Polyangia</taxon>
        <taxon>Polyangiales</taxon>
        <taxon>Polyangiaceae</taxon>
        <taxon>Chondromyces</taxon>
    </lineage>
</organism>
<dbReference type="AlphaFoldDB" id="A0A0K1ELR3"/>
<dbReference type="EMBL" id="CP012159">
    <property type="protein sequence ID" value="AKT41835.1"/>
    <property type="molecule type" value="Genomic_DNA"/>
</dbReference>
<evidence type="ECO:0000313" key="2">
    <source>
        <dbReference type="EMBL" id="AKT41835.1"/>
    </source>
</evidence>
<sequence>MRCSELCYPRGVRKIIREIMVLLWKVLRLFLWKWLRPRLGKIVMGVFVFVGLIVLAFVVLSRL</sequence>
<keyword evidence="3" id="KW-1185">Reference proteome</keyword>